<organism evidence="1 2">
    <name type="scientific">Aeoliella straminimaris</name>
    <dbReference type="NCBI Taxonomy" id="2954799"/>
    <lineage>
        <taxon>Bacteria</taxon>
        <taxon>Pseudomonadati</taxon>
        <taxon>Planctomycetota</taxon>
        <taxon>Planctomycetia</taxon>
        <taxon>Pirellulales</taxon>
        <taxon>Lacipirellulaceae</taxon>
        <taxon>Aeoliella</taxon>
    </lineage>
</organism>
<dbReference type="AlphaFoldDB" id="A0A9X2JI51"/>
<name>A0A9X2JI51_9BACT</name>
<dbReference type="InterPro" id="IPR002105">
    <property type="entry name" value="Dockerin_1_rpt"/>
</dbReference>
<dbReference type="SUPFAM" id="SSF63446">
    <property type="entry name" value="Type I dockerin domain"/>
    <property type="match status" value="1"/>
</dbReference>
<dbReference type="Pfam" id="PF15892">
    <property type="entry name" value="BNR_4"/>
    <property type="match status" value="1"/>
</dbReference>
<keyword evidence="2" id="KW-1185">Reference proteome</keyword>
<dbReference type="EMBL" id="JAMXLR010000055">
    <property type="protein sequence ID" value="MCO6045298.1"/>
    <property type="molecule type" value="Genomic_DNA"/>
</dbReference>
<protein>
    <submittedName>
        <fullName evidence="1">BNR-4 repeat-containing protein</fullName>
    </submittedName>
</protein>
<dbReference type="RefSeq" id="WP_252853414.1">
    <property type="nucleotide sequence ID" value="NZ_JAMXLR010000055.1"/>
</dbReference>
<evidence type="ECO:0000313" key="2">
    <source>
        <dbReference type="Proteomes" id="UP001155241"/>
    </source>
</evidence>
<gene>
    <name evidence="1" type="ORF">NG895_15410</name>
</gene>
<dbReference type="Proteomes" id="UP001155241">
    <property type="component" value="Unassembled WGS sequence"/>
</dbReference>
<sequence>MGTRPYTISIPKQTGARRLAGVVVCLCALLGHRHTDAKDDVVGSLKLLNDNGAWSWFEDERIIIDPTHGKLLLSSVADASGTSGGARNGDIDIVSLDLQSDQVERFVLDPSLQADDHNAAALLIRPDGRYLAVWNTHGSTPYHYYRISNQPGDVSNWGPIQLFDNNAGTTYSNVYRLSDDNGGAGRIYNFARTIGFNPNYNVSDDEGETWSYGGRLMSWTAADLQGDPNYTGIDGRRPYVRYTSNGADEVHFITTEDHPRAYNNSIYHGYIKLVEGVPVVFQTDGTDLGPLSNTSNSSLKPNSFTKLFAGDADNVAWTSDIELDDQGRPFVAFSVQKDDAGVPTGSGGFDHRYFSGRWTGTTWDVHEMAYGGSKLYAGEDDYTGNIGLDPDNPNRVFISSDVHPATKTQLIGPDGKRHYEVFRGDTVDNGATWQWTPVTYNSSTDNLRPIIPAWDENNVAVAWLRGTYSTYTNYDLDVVALINPPDLNPEEVLKVDFGATGQIVQDGFAQFTGSTSAASPQSMAFTTDGEDLEVEIAGDGLSFRDRGDDIAGPLGRVQDDFVFAQSELSLTFDTLAAGSYHLVLYSHDRNFAQSGMEIRLEDTPLGQLITETGVDPLVGTASARIAFSSDGLSPLQLILKSTTGDPVVLNGLELYTVDFASPPDSLAGDINGNGVVDVQDYQILLRYMSTIHHGKLPTQTYALGDLNGDLVTDFYDLAHFRIAFESITGNGRLTDALHQVPEPAAVMAAGIGISLFCLQSRQLATRQVAHEAAQNSSLPCSSPRTMEN</sequence>
<reference evidence="1" key="1">
    <citation type="submission" date="2022-06" db="EMBL/GenBank/DDBJ databases">
        <title>Aeoliella straminimaris, a novel planctomycete from sediments.</title>
        <authorList>
            <person name="Vitorino I.R."/>
            <person name="Lage O.M."/>
        </authorList>
    </citation>
    <scope>NUCLEOTIDE SEQUENCE</scope>
    <source>
        <strain evidence="1">ICT_H6.2</strain>
    </source>
</reference>
<dbReference type="InterPro" id="IPR036439">
    <property type="entry name" value="Dockerin_dom_sf"/>
</dbReference>
<dbReference type="Gene3D" id="1.10.1330.10">
    <property type="entry name" value="Dockerin domain"/>
    <property type="match status" value="1"/>
</dbReference>
<dbReference type="GO" id="GO:0000272">
    <property type="term" value="P:polysaccharide catabolic process"/>
    <property type="evidence" value="ECO:0007669"/>
    <property type="project" value="InterPro"/>
</dbReference>
<dbReference type="PROSITE" id="PS00018">
    <property type="entry name" value="EF_HAND_1"/>
    <property type="match status" value="1"/>
</dbReference>
<dbReference type="GO" id="GO:0004553">
    <property type="term" value="F:hydrolase activity, hydrolyzing O-glycosyl compounds"/>
    <property type="evidence" value="ECO:0007669"/>
    <property type="project" value="InterPro"/>
</dbReference>
<dbReference type="InterPro" id="IPR018247">
    <property type="entry name" value="EF_Hand_1_Ca_BS"/>
</dbReference>
<dbReference type="Pfam" id="PF00404">
    <property type="entry name" value="Dockerin_1"/>
    <property type="match status" value="1"/>
</dbReference>
<proteinExistence type="predicted"/>
<evidence type="ECO:0000313" key="1">
    <source>
        <dbReference type="EMBL" id="MCO6045298.1"/>
    </source>
</evidence>
<comment type="caution">
    <text evidence="1">The sequence shown here is derived from an EMBL/GenBank/DDBJ whole genome shotgun (WGS) entry which is preliminary data.</text>
</comment>
<accession>A0A9X2JI51</accession>